<dbReference type="Proteomes" id="UP001228581">
    <property type="component" value="Unassembled WGS sequence"/>
</dbReference>
<comment type="caution">
    <text evidence="2">The sequence shown here is derived from an EMBL/GenBank/DDBJ whole genome shotgun (WGS) entry which is preliminary data.</text>
</comment>
<evidence type="ECO:0000313" key="2">
    <source>
        <dbReference type="EMBL" id="MDJ1498303.1"/>
    </source>
</evidence>
<proteinExistence type="predicted"/>
<reference evidence="2 3" key="1">
    <citation type="submission" date="2023-05" db="EMBL/GenBank/DDBJ databases">
        <authorList>
            <person name="Zhang X."/>
        </authorList>
    </citation>
    <scope>NUCLEOTIDE SEQUENCE [LARGE SCALE GENOMIC DNA]</scope>
    <source>
        <strain evidence="2 3">DM2B3-1</strain>
    </source>
</reference>
<feature type="region of interest" description="Disordered" evidence="1">
    <location>
        <begin position="280"/>
        <end position="309"/>
    </location>
</feature>
<dbReference type="EMBL" id="JASJOT010000043">
    <property type="protein sequence ID" value="MDJ1498303.1"/>
    <property type="molecule type" value="Genomic_DNA"/>
</dbReference>
<accession>A0ABT7CX09</accession>
<protein>
    <submittedName>
        <fullName evidence="2">Uncharacterized protein</fullName>
    </submittedName>
</protein>
<evidence type="ECO:0000256" key="1">
    <source>
        <dbReference type="SAM" id="MobiDB-lite"/>
    </source>
</evidence>
<gene>
    <name evidence="2" type="ORF">QNI19_35540</name>
</gene>
<organism evidence="2 3">
    <name type="scientific">Xanthocytophaga flava</name>
    <dbReference type="NCBI Taxonomy" id="3048013"/>
    <lineage>
        <taxon>Bacteria</taxon>
        <taxon>Pseudomonadati</taxon>
        <taxon>Bacteroidota</taxon>
        <taxon>Cytophagia</taxon>
        <taxon>Cytophagales</taxon>
        <taxon>Rhodocytophagaceae</taxon>
        <taxon>Xanthocytophaga</taxon>
    </lineage>
</organism>
<feature type="compositionally biased region" description="Gly residues" evidence="1">
    <location>
        <begin position="284"/>
        <end position="299"/>
    </location>
</feature>
<sequence>MKEPVKPTLITDFESGYSFDALHSHSGRGALRVKAGVHSLDLRLIYQKGSSVSIEAYGHFATLSGTLTGKQWADMTVITAGTRLPGTVIAGEVSKVVSTANPVPALVTAAVTAGKYYHSQKVPDAAMQVSYFTNENKLVHSEYIGLTGKGRNKWQSLISQYEAKEDGYAQVSFLNSSPKITYFDDLTATGIDKVERESLQSNQLASVKTVIPVKVKNGVSAKETIGVDSSNVISDGAVPNGVPQEPIDGGELPPVVVTPDDGSPGPAVPTTPTNPTIPFPIIPGSGGSGGGGSGGGGSTPGTSPNPGLPANPVVNQVYTISKPDGTKVKYQYVCTGASCVWKIVEVSLPQATVIANSNNYNWLPRIPTNGVTILTPAGDFAYTYSTATSSWTGKPVPASVAPKTITNTMKNPCHKVVIDNINNTTFTGIMNSVFKTFSSTKTVNVTIGDFTNSDKGLDGKTEVGINNTGMRFPSDGGAEKVFTNPVESIDVYIYMNTTALSSASNEYIAATYYHEMVHAFINTYLFLGPNAQHDLMNCSWVEPMADALVQTFPTMDPWEAKAIVLGGLETYKDDVTKLNIVRESYKNAVDQIFATNPTYKNFNDRNVYITSVSKQYKAGTKGSKCP</sequence>
<evidence type="ECO:0000313" key="3">
    <source>
        <dbReference type="Proteomes" id="UP001228581"/>
    </source>
</evidence>
<name>A0ABT7CX09_9BACT</name>
<keyword evidence="3" id="KW-1185">Reference proteome</keyword>